<sequence>MAEQNSGNLFDSLPDEILSRIISFLPSETALESTIFLSRRWRALWNLATVQQAAVDCITNEVEKFVTLFDNLDPLRHPRRLQLHFGTGSVLLATIAANNKLKVDFSCGDEEFPSHFGLQLQLIGHQNNFLHFSPSTFYVKTLHLKSVGILTYESVSSMVSRFQFLESLKIIECSGLKSLHVESSSKLMSLTILDCPNLESLRLKCSKLRSFRYRGKLPRIWPEYHFNLADAMLDFRQGQGTTDSFLASDFDPTLLTIKNAEVVTLCRWTFETLIWPSILPLKGNFQFYRLKELWWIDYSEGGYNADALMAFLKLCPALERLFIDPKSYREPSTITYSKKATRHTELGHIKVVKMEGFLNQEDEITLVNHIRELVRVEPLVIAASDESCDKLLTASPSPKHAQIRL</sequence>
<gene>
    <name evidence="2" type="ORF">TIFTF001_026383</name>
</gene>
<dbReference type="InterPro" id="IPR055357">
    <property type="entry name" value="LRR_At1g61320_AtMIF1"/>
</dbReference>
<accession>A0AA88DL45</accession>
<dbReference type="PROSITE" id="PS50181">
    <property type="entry name" value="FBOX"/>
    <property type="match status" value="1"/>
</dbReference>
<dbReference type="InterPro" id="IPR001810">
    <property type="entry name" value="F-box_dom"/>
</dbReference>
<dbReference type="InterPro" id="IPR032675">
    <property type="entry name" value="LRR_dom_sf"/>
</dbReference>
<dbReference type="SUPFAM" id="SSF52047">
    <property type="entry name" value="RNI-like"/>
    <property type="match status" value="1"/>
</dbReference>
<name>A0AA88DL45_FICCA</name>
<evidence type="ECO:0000313" key="2">
    <source>
        <dbReference type="EMBL" id="GMN57282.1"/>
    </source>
</evidence>
<proteinExistence type="predicted"/>
<feature type="domain" description="F-box" evidence="1">
    <location>
        <begin position="7"/>
        <end position="44"/>
    </location>
</feature>
<keyword evidence="3" id="KW-1185">Reference proteome</keyword>
<dbReference type="EMBL" id="BTGU01000069">
    <property type="protein sequence ID" value="GMN57282.1"/>
    <property type="molecule type" value="Genomic_DNA"/>
</dbReference>
<dbReference type="InterPro" id="IPR036047">
    <property type="entry name" value="F-box-like_dom_sf"/>
</dbReference>
<dbReference type="PANTHER" id="PTHR34145">
    <property type="entry name" value="OS02G0105600 PROTEIN"/>
    <property type="match status" value="1"/>
</dbReference>
<dbReference type="Proteomes" id="UP001187192">
    <property type="component" value="Unassembled WGS sequence"/>
</dbReference>
<dbReference type="PANTHER" id="PTHR34145:SF53">
    <property type="entry name" value="LEUCINE-RICH REPEAT DOMAIN SUPERFAMILY"/>
    <property type="match status" value="1"/>
</dbReference>
<dbReference type="Pfam" id="PF00646">
    <property type="entry name" value="F-box"/>
    <property type="match status" value="1"/>
</dbReference>
<evidence type="ECO:0000313" key="3">
    <source>
        <dbReference type="Proteomes" id="UP001187192"/>
    </source>
</evidence>
<dbReference type="Gene3D" id="3.80.10.10">
    <property type="entry name" value="Ribonuclease Inhibitor"/>
    <property type="match status" value="1"/>
</dbReference>
<evidence type="ECO:0000259" key="1">
    <source>
        <dbReference type="PROSITE" id="PS50181"/>
    </source>
</evidence>
<protein>
    <recommendedName>
        <fullName evidence="1">F-box domain-containing protein</fullName>
    </recommendedName>
</protein>
<dbReference type="InterPro" id="IPR053772">
    <property type="entry name" value="At1g61320/At1g61330-like"/>
</dbReference>
<comment type="caution">
    <text evidence="2">The sequence shown here is derived from an EMBL/GenBank/DDBJ whole genome shotgun (WGS) entry which is preliminary data.</text>
</comment>
<dbReference type="AlphaFoldDB" id="A0AA88DL45"/>
<organism evidence="2 3">
    <name type="scientific">Ficus carica</name>
    <name type="common">Common fig</name>
    <dbReference type="NCBI Taxonomy" id="3494"/>
    <lineage>
        <taxon>Eukaryota</taxon>
        <taxon>Viridiplantae</taxon>
        <taxon>Streptophyta</taxon>
        <taxon>Embryophyta</taxon>
        <taxon>Tracheophyta</taxon>
        <taxon>Spermatophyta</taxon>
        <taxon>Magnoliopsida</taxon>
        <taxon>eudicotyledons</taxon>
        <taxon>Gunneridae</taxon>
        <taxon>Pentapetalae</taxon>
        <taxon>rosids</taxon>
        <taxon>fabids</taxon>
        <taxon>Rosales</taxon>
        <taxon>Moraceae</taxon>
        <taxon>Ficeae</taxon>
        <taxon>Ficus</taxon>
    </lineage>
</organism>
<dbReference type="Pfam" id="PF23622">
    <property type="entry name" value="LRR_At1g61320_AtMIF1"/>
    <property type="match status" value="1"/>
</dbReference>
<dbReference type="SUPFAM" id="SSF81383">
    <property type="entry name" value="F-box domain"/>
    <property type="match status" value="1"/>
</dbReference>
<dbReference type="Gene3D" id="1.20.1280.50">
    <property type="match status" value="1"/>
</dbReference>
<reference evidence="2" key="1">
    <citation type="submission" date="2023-07" db="EMBL/GenBank/DDBJ databases">
        <title>draft genome sequence of fig (Ficus carica).</title>
        <authorList>
            <person name="Takahashi T."/>
            <person name="Nishimura K."/>
        </authorList>
    </citation>
    <scope>NUCLEOTIDE SEQUENCE</scope>
</reference>